<dbReference type="SUPFAM" id="SSF53335">
    <property type="entry name" value="S-adenosyl-L-methionine-dependent methyltransferases"/>
    <property type="match status" value="1"/>
</dbReference>
<feature type="domain" description="O-methyltransferase C-terminal" evidence="5">
    <location>
        <begin position="123"/>
        <end position="333"/>
    </location>
</feature>
<proteinExistence type="predicted"/>
<reference evidence="7 8" key="1">
    <citation type="submission" date="2020-08" db="EMBL/GenBank/DDBJ databases">
        <title>Genomic Encyclopedia of Type Strains, Phase III (KMG-III): the genomes of soil and plant-associated and newly described type strains.</title>
        <authorList>
            <person name="Whitman W."/>
        </authorList>
    </citation>
    <scope>NUCLEOTIDE SEQUENCE [LARGE SCALE GENOMIC DNA]</scope>
    <source>
        <strain evidence="7 8">CECT 8577</strain>
    </source>
</reference>
<accession>A0A839S5J0</accession>
<dbReference type="PANTHER" id="PTHR43712">
    <property type="entry name" value="PUTATIVE (AFU_ORTHOLOGUE AFUA_4G14580)-RELATED"/>
    <property type="match status" value="1"/>
</dbReference>
<evidence type="ECO:0000256" key="3">
    <source>
        <dbReference type="ARBA" id="ARBA00022691"/>
    </source>
</evidence>
<evidence type="ECO:0000256" key="2">
    <source>
        <dbReference type="ARBA" id="ARBA00022679"/>
    </source>
</evidence>
<dbReference type="PROSITE" id="PS51683">
    <property type="entry name" value="SAM_OMT_II"/>
    <property type="match status" value="1"/>
</dbReference>
<organism evidence="7 8">
    <name type="scientific">Prauserella isguenensis</name>
    <dbReference type="NCBI Taxonomy" id="1470180"/>
    <lineage>
        <taxon>Bacteria</taxon>
        <taxon>Bacillati</taxon>
        <taxon>Actinomycetota</taxon>
        <taxon>Actinomycetes</taxon>
        <taxon>Pseudonocardiales</taxon>
        <taxon>Pseudonocardiaceae</taxon>
        <taxon>Prauserella</taxon>
    </lineage>
</organism>
<sequence length="352" mass="39207">MKTTDTGPTRAAQDTTAATPQAFHEVLLAYCGSKTLMSAVEIDLFSTLADGKRMTEDELRKQLSLHPRLSRHFLDTLVALDLLVKDGEHYRNSAVSEQYLDRAKPTYVGGFAETTNDTFYPAWGKLTKALRTGQAQAPIPPDDSDHLFRVNVHTEPDRVRRFMTAMDSHSTAMAGELARLLPWDRFTSFADIGGCRGNLSAHLVLAQPHLKGICLDRAQSAQFFDEHMTALGTTGRVTFQAGDFFADDLPRVDVLVFGHVLHDWSPENRVLLMEHAHRALNPGGMIVVYDRMIDGSPLDLHRLFYSLTFMLASGGGSEYSVEQCSRWLLDAGFHTPRSHRVLADHSVVVAQR</sequence>
<dbReference type="PANTHER" id="PTHR43712:SF2">
    <property type="entry name" value="O-METHYLTRANSFERASE CICE"/>
    <property type="match status" value="1"/>
</dbReference>
<evidence type="ECO:0000313" key="8">
    <source>
        <dbReference type="Proteomes" id="UP000550714"/>
    </source>
</evidence>
<dbReference type="SUPFAM" id="SSF46785">
    <property type="entry name" value="Winged helix' DNA-binding domain"/>
    <property type="match status" value="1"/>
</dbReference>
<protein>
    <submittedName>
        <fullName evidence="7">8-O-methyltransferase</fullName>
    </submittedName>
</protein>
<keyword evidence="8" id="KW-1185">Reference proteome</keyword>
<dbReference type="GO" id="GO:0046983">
    <property type="term" value="F:protein dimerization activity"/>
    <property type="evidence" value="ECO:0007669"/>
    <property type="project" value="InterPro"/>
</dbReference>
<feature type="active site" description="Proton acceptor" evidence="4">
    <location>
        <position position="262"/>
    </location>
</feature>
<dbReference type="Proteomes" id="UP000550714">
    <property type="component" value="Unassembled WGS sequence"/>
</dbReference>
<evidence type="ECO:0000256" key="1">
    <source>
        <dbReference type="ARBA" id="ARBA00022603"/>
    </source>
</evidence>
<dbReference type="CDD" id="cd02440">
    <property type="entry name" value="AdoMet_MTases"/>
    <property type="match status" value="1"/>
</dbReference>
<feature type="domain" description="O-methyltransferase dimerisation" evidence="6">
    <location>
        <begin position="26"/>
        <end position="100"/>
    </location>
</feature>
<dbReference type="GO" id="GO:0032259">
    <property type="term" value="P:methylation"/>
    <property type="evidence" value="ECO:0007669"/>
    <property type="project" value="UniProtKB-KW"/>
</dbReference>
<dbReference type="Gene3D" id="1.10.10.10">
    <property type="entry name" value="Winged helix-like DNA-binding domain superfamily/Winged helix DNA-binding domain"/>
    <property type="match status" value="1"/>
</dbReference>
<dbReference type="PIRSF" id="PIRSF005739">
    <property type="entry name" value="O-mtase"/>
    <property type="match status" value="1"/>
</dbReference>
<dbReference type="InterPro" id="IPR029063">
    <property type="entry name" value="SAM-dependent_MTases_sf"/>
</dbReference>
<dbReference type="GO" id="GO:0008171">
    <property type="term" value="F:O-methyltransferase activity"/>
    <property type="evidence" value="ECO:0007669"/>
    <property type="project" value="InterPro"/>
</dbReference>
<dbReference type="Pfam" id="PF08100">
    <property type="entry name" value="Dimerisation"/>
    <property type="match status" value="1"/>
</dbReference>
<dbReference type="RefSeq" id="WP_183658598.1">
    <property type="nucleotide sequence ID" value="NZ_JACHWU010000007.1"/>
</dbReference>
<dbReference type="InterPro" id="IPR036390">
    <property type="entry name" value="WH_DNA-bd_sf"/>
</dbReference>
<keyword evidence="1 7" id="KW-0489">Methyltransferase</keyword>
<gene>
    <name evidence="7" type="ORF">FHS23_004148</name>
</gene>
<comment type="caution">
    <text evidence="7">The sequence shown here is derived from an EMBL/GenBank/DDBJ whole genome shotgun (WGS) entry which is preliminary data.</text>
</comment>
<dbReference type="EMBL" id="JACHWU010000007">
    <property type="protein sequence ID" value="MBB3053105.1"/>
    <property type="molecule type" value="Genomic_DNA"/>
</dbReference>
<dbReference type="InterPro" id="IPR001077">
    <property type="entry name" value="COMT_C"/>
</dbReference>
<keyword evidence="3" id="KW-0949">S-adenosyl-L-methionine</keyword>
<dbReference type="InterPro" id="IPR016461">
    <property type="entry name" value="COMT-like"/>
</dbReference>
<evidence type="ECO:0000256" key="4">
    <source>
        <dbReference type="PIRSR" id="PIRSR005739-1"/>
    </source>
</evidence>
<evidence type="ECO:0000259" key="5">
    <source>
        <dbReference type="Pfam" id="PF00891"/>
    </source>
</evidence>
<dbReference type="InterPro" id="IPR012967">
    <property type="entry name" value="COMT_dimerisation"/>
</dbReference>
<evidence type="ECO:0000259" key="6">
    <source>
        <dbReference type="Pfam" id="PF08100"/>
    </source>
</evidence>
<name>A0A839S5J0_9PSEU</name>
<dbReference type="InterPro" id="IPR036388">
    <property type="entry name" value="WH-like_DNA-bd_sf"/>
</dbReference>
<keyword evidence="2 7" id="KW-0808">Transferase</keyword>
<dbReference type="Gene3D" id="3.40.50.150">
    <property type="entry name" value="Vaccinia Virus protein VP39"/>
    <property type="match status" value="1"/>
</dbReference>
<dbReference type="AlphaFoldDB" id="A0A839S5J0"/>
<evidence type="ECO:0000313" key="7">
    <source>
        <dbReference type="EMBL" id="MBB3053105.1"/>
    </source>
</evidence>
<dbReference type="Pfam" id="PF00891">
    <property type="entry name" value="Methyltransf_2"/>
    <property type="match status" value="1"/>
</dbReference>